<dbReference type="InterPro" id="IPR050578">
    <property type="entry name" value="MARVEL-CKLF_proteins"/>
</dbReference>
<evidence type="ECO:0000259" key="7">
    <source>
        <dbReference type="PROSITE" id="PS51225"/>
    </source>
</evidence>
<evidence type="ECO:0000256" key="4">
    <source>
        <dbReference type="ARBA" id="ARBA00023136"/>
    </source>
</evidence>
<organism evidence="8 9">
    <name type="scientific">Dimorphilus gyrociliatus</name>
    <dbReference type="NCBI Taxonomy" id="2664684"/>
    <lineage>
        <taxon>Eukaryota</taxon>
        <taxon>Metazoa</taxon>
        <taxon>Spiralia</taxon>
        <taxon>Lophotrochozoa</taxon>
        <taxon>Annelida</taxon>
        <taxon>Polychaeta</taxon>
        <taxon>Polychaeta incertae sedis</taxon>
        <taxon>Dinophilidae</taxon>
        <taxon>Dimorphilus</taxon>
    </lineage>
</organism>
<reference evidence="8 9" key="1">
    <citation type="submission" date="2020-08" db="EMBL/GenBank/DDBJ databases">
        <authorList>
            <person name="Hejnol A."/>
        </authorList>
    </citation>
    <scope>NUCLEOTIDE SEQUENCE [LARGE SCALE GENOMIC DNA]</scope>
</reference>
<evidence type="ECO:0000256" key="6">
    <source>
        <dbReference type="SAM" id="Phobius"/>
    </source>
</evidence>
<comment type="subcellular location">
    <subcellularLocation>
        <location evidence="1">Membrane</location>
        <topology evidence="1">Multi-pass membrane protein</topology>
    </subcellularLocation>
</comment>
<evidence type="ECO:0000256" key="2">
    <source>
        <dbReference type="ARBA" id="ARBA00022692"/>
    </source>
</evidence>
<dbReference type="GO" id="GO:0016020">
    <property type="term" value="C:membrane"/>
    <property type="evidence" value="ECO:0007669"/>
    <property type="project" value="UniProtKB-SubCell"/>
</dbReference>
<gene>
    <name evidence="8" type="ORF">DGYR_LOCUS8691</name>
</gene>
<dbReference type="PANTHER" id="PTHR22776:SF49">
    <property type="entry name" value="MARVEL DOMAIN-CONTAINING PROTEIN"/>
    <property type="match status" value="1"/>
</dbReference>
<keyword evidence="9" id="KW-1185">Reference proteome</keyword>
<sequence length="208" mass="23171">MQAPPPPPQSAYSQIPTYNQVQTAQTVYEQRETIQAAAQTVQQEKESGVIDHTYLPHKGIHGILKVVQCVSIKKQQRQIILTLIAYIISELAIDCSRSHITQGFFKILTLGSFVATLVVWAVLLLKLDKRIFRCCNWSIVLLGFHGVICVCFFFTDIVLAVQACFGADKASCAFGFFCLFAYGAGLIVAVRQYMDSKRPSVPEADTKY</sequence>
<proteinExistence type="predicted"/>
<evidence type="ECO:0000256" key="3">
    <source>
        <dbReference type="ARBA" id="ARBA00022989"/>
    </source>
</evidence>
<name>A0A7I8VW95_9ANNE</name>
<protein>
    <submittedName>
        <fullName evidence="8">DgyrCDS9169</fullName>
    </submittedName>
</protein>
<feature type="transmembrane region" description="Helical" evidence="6">
    <location>
        <begin position="173"/>
        <end position="190"/>
    </location>
</feature>
<accession>A0A7I8VW95</accession>
<dbReference type="Proteomes" id="UP000549394">
    <property type="component" value="Unassembled WGS sequence"/>
</dbReference>
<keyword evidence="4 5" id="KW-0472">Membrane</keyword>
<feature type="transmembrane region" description="Helical" evidence="6">
    <location>
        <begin position="137"/>
        <end position="161"/>
    </location>
</feature>
<evidence type="ECO:0000256" key="5">
    <source>
        <dbReference type="PROSITE-ProRule" id="PRU00581"/>
    </source>
</evidence>
<feature type="transmembrane region" description="Helical" evidence="6">
    <location>
        <begin position="103"/>
        <end position="125"/>
    </location>
</feature>
<comment type="caution">
    <text evidence="8">The sequence shown here is derived from an EMBL/GenBank/DDBJ whole genome shotgun (WGS) entry which is preliminary data.</text>
</comment>
<keyword evidence="2 5" id="KW-0812">Transmembrane</keyword>
<dbReference type="OrthoDB" id="6258237at2759"/>
<evidence type="ECO:0000313" key="8">
    <source>
        <dbReference type="EMBL" id="CAD5120612.1"/>
    </source>
</evidence>
<dbReference type="PROSITE" id="PS51225">
    <property type="entry name" value="MARVEL"/>
    <property type="match status" value="1"/>
</dbReference>
<evidence type="ECO:0000256" key="1">
    <source>
        <dbReference type="ARBA" id="ARBA00004141"/>
    </source>
</evidence>
<dbReference type="AlphaFoldDB" id="A0A7I8VW95"/>
<dbReference type="InterPro" id="IPR008253">
    <property type="entry name" value="Marvel"/>
</dbReference>
<dbReference type="EMBL" id="CAJFCJ010000012">
    <property type="protein sequence ID" value="CAD5120612.1"/>
    <property type="molecule type" value="Genomic_DNA"/>
</dbReference>
<feature type="domain" description="MARVEL" evidence="7">
    <location>
        <begin position="73"/>
        <end position="194"/>
    </location>
</feature>
<evidence type="ECO:0000313" key="9">
    <source>
        <dbReference type="Proteomes" id="UP000549394"/>
    </source>
</evidence>
<keyword evidence="3 6" id="KW-1133">Transmembrane helix</keyword>
<dbReference type="PANTHER" id="PTHR22776">
    <property type="entry name" value="MARVEL-CONTAINING POTENTIAL LIPID RAFT-ASSOCIATED PROTEIN"/>
    <property type="match status" value="1"/>
</dbReference>